<keyword evidence="1" id="KW-0175">Coiled coil</keyword>
<reference evidence="3 4" key="1">
    <citation type="submission" date="2018-05" db="EMBL/GenBank/DDBJ databases">
        <title>Draft genome sequence of Scytalidium lignicola DSM 105466, a ubiquitous saprotrophic fungus.</title>
        <authorList>
            <person name="Buettner E."/>
            <person name="Gebauer A.M."/>
            <person name="Hofrichter M."/>
            <person name="Liers C."/>
            <person name="Kellner H."/>
        </authorList>
    </citation>
    <scope>NUCLEOTIDE SEQUENCE [LARGE SCALE GENOMIC DNA]</scope>
    <source>
        <strain evidence="3 4">DSM 105466</strain>
    </source>
</reference>
<dbReference type="EMBL" id="NCSJ02000286">
    <property type="protein sequence ID" value="RFU26079.1"/>
    <property type="molecule type" value="Genomic_DNA"/>
</dbReference>
<dbReference type="Pfam" id="PF23232">
    <property type="entry name" value="AAA_lid_13"/>
    <property type="match status" value="1"/>
</dbReference>
<proteinExistence type="predicted"/>
<feature type="domain" description="AAA+ ATPase" evidence="2">
    <location>
        <begin position="470"/>
        <end position="600"/>
    </location>
</feature>
<dbReference type="SMART" id="SM00382">
    <property type="entry name" value="AAA"/>
    <property type="match status" value="1"/>
</dbReference>
<comment type="caution">
    <text evidence="3">The sequence shown here is derived from an EMBL/GenBank/DDBJ whole genome shotgun (WGS) entry which is preliminary data.</text>
</comment>
<dbReference type="Pfam" id="PF00004">
    <property type="entry name" value="AAA"/>
    <property type="match status" value="1"/>
</dbReference>
<dbReference type="OrthoDB" id="10042665at2759"/>
<dbReference type="Pfam" id="PF22942">
    <property type="entry name" value="DUF7025"/>
    <property type="match status" value="1"/>
</dbReference>
<dbReference type="Proteomes" id="UP000258309">
    <property type="component" value="Unassembled WGS sequence"/>
</dbReference>
<dbReference type="OMA" id="WEEEQYL"/>
<accession>A0A3E2GY81</accession>
<dbReference type="GO" id="GO:0005524">
    <property type="term" value="F:ATP binding"/>
    <property type="evidence" value="ECO:0007669"/>
    <property type="project" value="InterPro"/>
</dbReference>
<dbReference type="STRING" id="5539.A0A3E2GY81"/>
<dbReference type="SUPFAM" id="SSF52540">
    <property type="entry name" value="P-loop containing nucleoside triphosphate hydrolases"/>
    <property type="match status" value="1"/>
</dbReference>
<keyword evidence="4" id="KW-1185">Reference proteome</keyword>
<dbReference type="InterPro" id="IPR003959">
    <property type="entry name" value="ATPase_AAA_core"/>
</dbReference>
<feature type="coiled-coil region" evidence="1">
    <location>
        <begin position="8"/>
        <end position="35"/>
    </location>
</feature>
<dbReference type="PANTHER" id="PTHR46411">
    <property type="entry name" value="FAMILY ATPASE, PUTATIVE-RELATED"/>
    <property type="match status" value="1"/>
</dbReference>
<dbReference type="InterPro" id="IPR056599">
    <property type="entry name" value="AAA_lid_fung"/>
</dbReference>
<dbReference type="PANTHER" id="PTHR46411:SF2">
    <property type="entry name" value="AAA+ ATPASE DOMAIN-CONTAINING PROTEIN"/>
    <property type="match status" value="1"/>
</dbReference>
<evidence type="ECO:0000256" key="1">
    <source>
        <dbReference type="SAM" id="Coils"/>
    </source>
</evidence>
<evidence type="ECO:0000259" key="2">
    <source>
        <dbReference type="SMART" id="SM00382"/>
    </source>
</evidence>
<dbReference type="CDD" id="cd19481">
    <property type="entry name" value="RecA-like_protease"/>
    <property type="match status" value="1"/>
</dbReference>
<feature type="non-terminal residue" evidence="3">
    <location>
        <position position="718"/>
    </location>
</feature>
<evidence type="ECO:0000313" key="3">
    <source>
        <dbReference type="EMBL" id="RFU26079.1"/>
    </source>
</evidence>
<sequence length="718" mass="81288">MAPKYMDIAALQAALERQESTIALLQQRINQLETRMGVSQSGAMASGTAIDETAGGGQTAYRIDTKGEVPAFTIRRMVHDGYTYSDLAIEDLDLLQLLTDEIGYKYPGINFGHEKIYMQSPFPAIIHNWDKLQRAVTKGSYSRGNRQARKDLAQLLYQISICEELLNYFRTREAYTAAGVTTFETAWTLFVPGTLIVTYPFVDVPQLFRVAEAAVPWVRAPLNRSHIYTSAWCWDWDGKRMVKVKYSLKMRRFMGTRAINEMEYYPVHYHTKNPDLFEKIELRSKIFLSATLFCKPGARQRYTYDGHAYVRGRKTITANTVEEDEDDDKRDIGDTIEVKLTLIKGDIMCDAQSYSEWGNMDHVSVEVPVGELKDMFADLNFNDIQSYLHDKVKENMLLLPGRLLGYATRERVWGQFFVKLILPSSGKNPRIFRENLQLEHTYKDLIEALFASHLPMQDHQLEDVKIGQGGGSILLLHGPSGVGKTLTAEAIALATGIPLLAVSVAEIGLDASRAENNLGKLFSLATRWDALLLVNEADVLLETRKSTTDISRNTLTSVFLRALESYRGTIILTTNRVKISVDEAIISRISLAISYHHLTDNQTHAIFKHFFDQLDPEMIKGRGQIDEFIGSTGHHYGLNGRQIQNVVSLALALARQECRLGKGDGQLTEGHIRMLCKMTREFWERLNDRPLAQRYNDELEAFGGLVDMSHDESIAEHR</sequence>
<dbReference type="InterPro" id="IPR027417">
    <property type="entry name" value="P-loop_NTPase"/>
</dbReference>
<protein>
    <recommendedName>
        <fullName evidence="2">AAA+ ATPase domain-containing protein</fullName>
    </recommendedName>
</protein>
<dbReference type="Gene3D" id="3.40.50.300">
    <property type="entry name" value="P-loop containing nucleotide triphosphate hydrolases"/>
    <property type="match status" value="1"/>
</dbReference>
<organism evidence="3 4">
    <name type="scientific">Scytalidium lignicola</name>
    <name type="common">Hyphomycete</name>
    <dbReference type="NCBI Taxonomy" id="5539"/>
    <lineage>
        <taxon>Eukaryota</taxon>
        <taxon>Fungi</taxon>
        <taxon>Dikarya</taxon>
        <taxon>Ascomycota</taxon>
        <taxon>Pezizomycotina</taxon>
        <taxon>Leotiomycetes</taxon>
        <taxon>Leotiomycetes incertae sedis</taxon>
        <taxon>Scytalidium</taxon>
    </lineage>
</organism>
<name>A0A3E2GY81_SCYLI</name>
<dbReference type="GO" id="GO:0016887">
    <property type="term" value="F:ATP hydrolysis activity"/>
    <property type="evidence" value="ECO:0007669"/>
    <property type="project" value="InterPro"/>
</dbReference>
<dbReference type="InterPro" id="IPR054289">
    <property type="entry name" value="DUF7025"/>
</dbReference>
<dbReference type="InterPro" id="IPR003593">
    <property type="entry name" value="AAA+_ATPase"/>
</dbReference>
<gene>
    <name evidence="3" type="ORF">B7463_g10249</name>
</gene>
<feature type="non-terminal residue" evidence="3">
    <location>
        <position position="1"/>
    </location>
</feature>
<dbReference type="AlphaFoldDB" id="A0A3E2GY81"/>
<evidence type="ECO:0000313" key="4">
    <source>
        <dbReference type="Proteomes" id="UP000258309"/>
    </source>
</evidence>